<evidence type="ECO:0000313" key="1">
    <source>
        <dbReference type="EMBL" id="KAJ0180963.1"/>
    </source>
</evidence>
<dbReference type="EMBL" id="CM034391">
    <property type="protein sequence ID" value="KAJ0180963.1"/>
    <property type="molecule type" value="Genomic_DNA"/>
</dbReference>
<comment type="caution">
    <text evidence="1">The sequence shown here is derived from an EMBL/GenBank/DDBJ whole genome shotgun (WGS) entry which is preliminary data.</text>
</comment>
<keyword evidence="2" id="KW-1185">Reference proteome</keyword>
<reference evidence="1 2" key="1">
    <citation type="journal article" date="2021" name="Front. Genet.">
        <title>Chromosome-Level Genome Assembly Reveals Significant Gene Expansion in the Toll and IMD Signaling Pathways of Dendrolimus kikuchii.</title>
        <authorList>
            <person name="Zhou J."/>
            <person name="Wu P."/>
            <person name="Xiong Z."/>
            <person name="Liu N."/>
            <person name="Zhao N."/>
            <person name="Ji M."/>
            <person name="Qiu Y."/>
            <person name="Yang B."/>
        </authorList>
    </citation>
    <scope>NUCLEOTIDE SEQUENCE [LARGE SCALE GENOMIC DNA]</scope>
    <source>
        <strain evidence="1">Ann1</strain>
    </source>
</reference>
<dbReference type="Proteomes" id="UP000824533">
    <property type="component" value="Linkage Group LG05"/>
</dbReference>
<proteinExistence type="predicted"/>
<organism evidence="1 2">
    <name type="scientific">Dendrolimus kikuchii</name>
    <dbReference type="NCBI Taxonomy" id="765133"/>
    <lineage>
        <taxon>Eukaryota</taxon>
        <taxon>Metazoa</taxon>
        <taxon>Ecdysozoa</taxon>
        <taxon>Arthropoda</taxon>
        <taxon>Hexapoda</taxon>
        <taxon>Insecta</taxon>
        <taxon>Pterygota</taxon>
        <taxon>Neoptera</taxon>
        <taxon>Endopterygota</taxon>
        <taxon>Lepidoptera</taxon>
        <taxon>Glossata</taxon>
        <taxon>Ditrysia</taxon>
        <taxon>Bombycoidea</taxon>
        <taxon>Lasiocampidae</taxon>
        <taxon>Dendrolimus</taxon>
    </lineage>
</organism>
<accession>A0ACC1DAL0</accession>
<gene>
    <name evidence="1" type="ORF">K1T71_003048</name>
</gene>
<sequence length="161" mass="18468">MGLINDSYPNLNTAFKCAASRWYLFAAAGGCLRPGCRLLRPQGHPGRRSHIFAVRIKFRQSTATGRGVRDGGSVHSPLTRARSDRRSRSVRRLKVGRHVTWRVLTPAPRDVLRAPLRLLLQFVYKKHKIICRKAKLSETDFLKDFINVLKFFYCLAPINYM</sequence>
<evidence type="ECO:0000313" key="2">
    <source>
        <dbReference type="Proteomes" id="UP000824533"/>
    </source>
</evidence>
<name>A0ACC1DAL0_9NEOP</name>
<protein>
    <submittedName>
        <fullName evidence="1">Uncharacterized protein</fullName>
    </submittedName>
</protein>